<feature type="compositionally biased region" description="Low complexity" evidence="1">
    <location>
        <begin position="55"/>
        <end position="65"/>
    </location>
</feature>
<dbReference type="GO" id="GO:0000724">
    <property type="term" value="P:double-strand break repair via homologous recombination"/>
    <property type="evidence" value="ECO:0007669"/>
    <property type="project" value="InterPro"/>
</dbReference>
<evidence type="ECO:0000313" key="4">
    <source>
        <dbReference type="RefSeq" id="XP_033529743.1"/>
    </source>
</evidence>
<evidence type="ECO:0000313" key="2">
    <source>
        <dbReference type="EMBL" id="KAF1808112.1"/>
    </source>
</evidence>
<keyword evidence="3" id="KW-1185">Reference proteome</keyword>
<dbReference type="InterPro" id="IPR027417">
    <property type="entry name" value="P-loop_NTPase"/>
</dbReference>
<name>A0A6G1FR21_9PEZI</name>
<dbReference type="OrthoDB" id="420422at2759"/>
<feature type="compositionally biased region" description="Low complexity" evidence="1">
    <location>
        <begin position="146"/>
        <end position="164"/>
    </location>
</feature>
<sequence>MSVEEFGRRVLGEVKETNLAELFAIALNQLPPSPPPPPTPFHRLLSRIDHPKPPSGSSPSEHPSPAVISLTSLTPESGKSHLIYHLFTHALLPSTFNGIPLHGAHSTAVLLDTEGSFSAIRLAQVMTHYIKTCAQYTPPSQPPSQGPSLPSTPTNNHPTPTNLPTEHELDSLILSSIHHLHIFRPQSFPSLLATVRELPTYLANRSNHDSAGRELWGVVLDSADAFAWEVRAELERERFEEVVREKFGRGVEGEDERWREGGECRTEVIGGGETSEAERDATESYGEQIDQPTRNPPTDSGNHPHPTSSAKPGPYTSLLTALSHLSRRYRCRIITTTSATRHLSPPPSDPRLPYQRIHTLRSPLPEKWNAWHNVRVLIEREALGRRRVKSVEEAREEEGKWLEQGRCGVLVGSDWRRMGNVVEGGHGRWEEEIAGPEEFWGEVGRAQRGWVMRVGREGVEIGVGADE</sequence>
<dbReference type="GO" id="GO:0005815">
    <property type="term" value="C:microtubule organizing center"/>
    <property type="evidence" value="ECO:0007669"/>
    <property type="project" value="TreeGrafter"/>
</dbReference>
<reference evidence="4" key="2">
    <citation type="submission" date="2020-04" db="EMBL/GenBank/DDBJ databases">
        <authorList>
            <consortium name="NCBI Genome Project"/>
        </authorList>
    </citation>
    <scope>NUCLEOTIDE SEQUENCE</scope>
    <source>
        <strain evidence="4">CBS 781.70</strain>
    </source>
</reference>
<evidence type="ECO:0000313" key="3">
    <source>
        <dbReference type="Proteomes" id="UP000504638"/>
    </source>
</evidence>
<feature type="compositionally biased region" description="Pro residues" evidence="1">
    <location>
        <begin position="31"/>
        <end position="40"/>
    </location>
</feature>
<gene>
    <name evidence="2 4" type="ORF">P152DRAFT_477584</name>
</gene>
<dbReference type="RefSeq" id="XP_033529743.1">
    <property type="nucleotide sequence ID" value="XM_033681597.1"/>
</dbReference>
<organism evidence="2">
    <name type="scientific">Eremomyces bilateralis CBS 781.70</name>
    <dbReference type="NCBI Taxonomy" id="1392243"/>
    <lineage>
        <taxon>Eukaryota</taxon>
        <taxon>Fungi</taxon>
        <taxon>Dikarya</taxon>
        <taxon>Ascomycota</taxon>
        <taxon>Pezizomycotina</taxon>
        <taxon>Dothideomycetes</taxon>
        <taxon>Dothideomycetes incertae sedis</taxon>
        <taxon>Eremomycetales</taxon>
        <taxon>Eremomycetaceae</taxon>
        <taxon>Eremomyces</taxon>
    </lineage>
</organism>
<evidence type="ECO:0000256" key="1">
    <source>
        <dbReference type="SAM" id="MobiDB-lite"/>
    </source>
</evidence>
<dbReference type="PANTHER" id="PTHR46644:SF2">
    <property type="entry name" value="DNA REPAIR PROTEIN XRCC2"/>
    <property type="match status" value="1"/>
</dbReference>
<reference evidence="2 4" key="1">
    <citation type="submission" date="2020-01" db="EMBL/GenBank/DDBJ databases">
        <authorList>
            <consortium name="DOE Joint Genome Institute"/>
            <person name="Haridas S."/>
            <person name="Albert R."/>
            <person name="Binder M."/>
            <person name="Bloem J."/>
            <person name="Labutti K."/>
            <person name="Salamov A."/>
            <person name="Andreopoulos B."/>
            <person name="Baker S.E."/>
            <person name="Barry K."/>
            <person name="Bills G."/>
            <person name="Bluhm B.H."/>
            <person name="Cannon C."/>
            <person name="Castanera R."/>
            <person name="Culley D.E."/>
            <person name="Daum C."/>
            <person name="Ezra D."/>
            <person name="Gonzalez J.B."/>
            <person name="Henrissat B."/>
            <person name="Kuo A."/>
            <person name="Liang C."/>
            <person name="Lipzen A."/>
            <person name="Lutzoni F."/>
            <person name="Magnuson J."/>
            <person name="Mondo S."/>
            <person name="Nolan M."/>
            <person name="Ohm R."/>
            <person name="Pangilinan J."/>
            <person name="Park H.-J."/>
            <person name="Ramirez L."/>
            <person name="Alfaro M."/>
            <person name="Sun H."/>
            <person name="Tritt A."/>
            <person name="Yoshinaga Y."/>
            <person name="Zwiers L.-H."/>
            <person name="Turgeon B.G."/>
            <person name="Goodwin S.B."/>
            <person name="Spatafora J.W."/>
            <person name="Crous P.W."/>
            <person name="Grigoriev I.V."/>
        </authorList>
    </citation>
    <scope>NUCLEOTIDE SEQUENCE</scope>
    <source>
        <strain evidence="2 4">CBS 781.70</strain>
    </source>
</reference>
<feature type="region of interest" description="Disordered" evidence="1">
    <location>
        <begin position="136"/>
        <end position="165"/>
    </location>
</feature>
<feature type="compositionally biased region" description="Basic and acidic residues" evidence="1">
    <location>
        <begin position="249"/>
        <end position="266"/>
    </location>
</feature>
<feature type="region of interest" description="Disordered" evidence="1">
    <location>
        <begin position="29"/>
        <end position="71"/>
    </location>
</feature>
<feature type="region of interest" description="Disordered" evidence="1">
    <location>
        <begin position="249"/>
        <end position="315"/>
    </location>
</feature>
<protein>
    <recommendedName>
        <fullName evidence="5">DNA recombination and repair protein Rad51-like C-terminal domain-containing protein</fullName>
    </recommendedName>
</protein>
<dbReference type="PANTHER" id="PTHR46644">
    <property type="entry name" value="DNA REPAIR PROTEIN XRCC2"/>
    <property type="match status" value="1"/>
</dbReference>
<feature type="compositionally biased region" description="Polar residues" evidence="1">
    <location>
        <begin position="290"/>
        <end position="310"/>
    </location>
</feature>
<dbReference type="GeneID" id="54422167"/>
<dbReference type="GO" id="GO:0033063">
    <property type="term" value="C:Rad51B-Rad51C-Rad51D-XRCC2 complex"/>
    <property type="evidence" value="ECO:0007669"/>
    <property type="project" value="InterPro"/>
</dbReference>
<dbReference type="AlphaFoldDB" id="A0A6G1FR21"/>
<dbReference type="GO" id="GO:0000400">
    <property type="term" value="F:four-way junction DNA binding"/>
    <property type="evidence" value="ECO:0007669"/>
    <property type="project" value="TreeGrafter"/>
</dbReference>
<dbReference type="GO" id="GO:0005657">
    <property type="term" value="C:replication fork"/>
    <property type="evidence" value="ECO:0007669"/>
    <property type="project" value="InterPro"/>
</dbReference>
<dbReference type="Gene3D" id="3.40.50.300">
    <property type="entry name" value="P-loop containing nucleotide triphosphate hydrolases"/>
    <property type="match status" value="1"/>
</dbReference>
<dbReference type="GO" id="GO:0042148">
    <property type="term" value="P:DNA strand invasion"/>
    <property type="evidence" value="ECO:0007669"/>
    <property type="project" value="TreeGrafter"/>
</dbReference>
<dbReference type="InterPro" id="IPR030547">
    <property type="entry name" value="XRCC2"/>
</dbReference>
<reference evidence="4" key="3">
    <citation type="submission" date="2025-04" db="UniProtKB">
        <authorList>
            <consortium name="RefSeq"/>
        </authorList>
    </citation>
    <scope>IDENTIFICATION</scope>
    <source>
        <strain evidence="4">CBS 781.70</strain>
    </source>
</reference>
<proteinExistence type="predicted"/>
<accession>A0A6G1FR21</accession>
<evidence type="ECO:0008006" key="5">
    <source>
        <dbReference type="Google" id="ProtNLM"/>
    </source>
</evidence>
<dbReference type="EMBL" id="ML975190">
    <property type="protein sequence ID" value="KAF1808112.1"/>
    <property type="molecule type" value="Genomic_DNA"/>
</dbReference>
<dbReference type="Proteomes" id="UP000504638">
    <property type="component" value="Unplaced"/>
</dbReference>